<reference evidence="2" key="1">
    <citation type="submission" date="2025-08" db="UniProtKB">
        <authorList>
            <consortium name="RefSeq"/>
        </authorList>
    </citation>
    <scope>IDENTIFICATION</scope>
</reference>
<protein>
    <submittedName>
        <fullName evidence="2">Uncharacterized protein LOC136080210</fullName>
    </submittedName>
</protein>
<evidence type="ECO:0000313" key="1">
    <source>
        <dbReference type="Proteomes" id="UP001652625"/>
    </source>
</evidence>
<sequence>MLGQRISQTEDNSQNAGTVDIFFNRYQSLCEYFVSSLSGVSKRIFSRIPDFLAHCTMSHEILLNLLSFKSSPVWKIRDLTKGFLLLHQCQYAIFCEEVYSELVVSTCKNTIHSLLMILLKMSSINDCCPSVYVAIFGVLNRLYEKNLCCISQSVYIDTLIQGCKYLKSKDVLRFTFFYVKKAMTSLCKDLIVGQPYLEKSLAKVAVLFAKNENKFIENKSENENDLVYEVTISPNSGLHLQFLKNITSCINVISNNSQLLVAKFALKCIAHSQSQLFLQTTFTCLSFLPKKSWTYWTGHNEDEYFTSHFLKLIMQYPGLKSVILPNLYKVMSQRLQNKWKSFSDLKTMCEFIKSFSMAEQIEDLRLAAANSIGFLEDFVLLLPSAKNENTSNLMRLLPLLLSSCVCLLQDEDEDIRKIATLNVQFVQKLNKNYVHPNMVLVCLFSYVEHLATENEFACEWLCETLCKSFEKDIDSSELLLFEQEAANLYIEESVVIDLAAFSLKVGLLWTTFRLENILIPKFSHLDIVKIELN</sequence>
<organism evidence="1 2">
    <name type="scientific">Hydra vulgaris</name>
    <name type="common">Hydra</name>
    <name type="synonym">Hydra attenuata</name>
    <dbReference type="NCBI Taxonomy" id="6087"/>
    <lineage>
        <taxon>Eukaryota</taxon>
        <taxon>Metazoa</taxon>
        <taxon>Cnidaria</taxon>
        <taxon>Hydrozoa</taxon>
        <taxon>Hydroidolina</taxon>
        <taxon>Anthoathecata</taxon>
        <taxon>Aplanulata</taxon>
        <taxon>Hydridae</taxon>
        <taxon>Hydra</taxon>
    </lineage>
</organism>
<dbReference type="GeneID" id="136080210"/>
<keyword evidence="1" id="KW-1185">Reference proteome</keyword>
<dbReference type="Proteomes" id="UP001652625">
    <property type="component" value="Chromosome 05"/>
</dbReference>
<evidence type="ECO:0000313" key="2">
    <source>
        <dbReference type="RefSeq" id="XP_065652896.1"/>
    </source>
</evidence>
<dbReference type="InterPro" id="IPR051954">
    <property type="entry name" value="tRNA_methyltransferase_THADA"/>
</dbReference>
<accession>A0ABM4BUN5</accession>
<dbReference type="PANTHER" id="PTHR14387:SF0">
    <property type="entry name" value="DUF2428 DOMAIN-CONTAINING PROTEIN"/>
    <property type="match status" value="1"/>
</dbReference>
<name>A0ABM4BUN5_HYDVU</name>
<dbReference type="RefSeq" id="XP_065652896.1">
    <property type="nucleotide sequence ID" value="XM_065796824.1"/>
</dbReference>
<dbReference type="PANTHER" id="PTHR14387">
    <property type="entry name" value="THADA/DEATH RECEPTOR INTERACTING PROTEIN"/>
    <property type="match status" value="1"/>
</dbReference>
<proteinExistence type="predicted"/>
<gene>
    <name evidence="2" type="primary">LOC136080210</name>
</gene>